<evidence type="ECO:0000313" key="2">
    <source>
        <dbReference type="WBParaSite" id="Hba_09085"/>
    </source>
</evidence>
<sequence length="30" mass="3270">MRLSIVTVIPLLGRKISSGNPRFSSNVIVD</sequence>
<protein>
    <submittedName>
        <fullName evidence="2">Uncharacterized protein</fullName>
    </submittedName>
</protein>
<accession>A0A1I7WVC9</accession>
<reference evidence="2" key="1">
    <citation type="submission" date="2016-11" db="UniProtKB">
        <authorList>
            <consortium name="WormBaseParasite"/>
        </authorList>
    </citation>
    <scope>IDENTIFICATION</scope>
</reference>
<organism evidence="1 2">
    <name type="scientific">Heterorhabditis bacteriophora</name>
    <name type="common">Entomopathogenic nematode worm</name>
    <dbReference type="NCBI Taxonomy" id="37862"/>
    <lineage>
        <taxon>Eukaryota</taxon>
        <taxon>Metazoa</taxon>
        <taxon>Ecdysozoa</taxon>
        <taxon>Nematoda</taxon>
        <taxon>Chromadorea</taxon>
        <taxon>Rhabditida</taxon>
        <taxon>Rhabditina</taxon>
        <taxon>Rhabditomorpha</taxon>
        <taxon>Strongyloidea</taxon>
        <taxon>Heterorhabditidae</taxon>
        <taxon>Heterorhabditis</taxon>
    </lineage>
</organism>
<evidence type="ECO:0000313" key="1">
    <source>
        <dbReference type="Proteomes" id="UP000095283"/>
    </source>
</evidence>
<dbReference type="AlphaFoldDB" id="A0A1I7WVC9"/>
<dbReference type="Proteomes" id="UP000095283">
    <property type="component" value="Unplaced"/>
</dbReference>
<name>A0A1I7WVC9_HETBA</name>
<dbReference type="WBParaSite" id="Hba_09085">
    <property type="protein sequence ID" value="Hba_09085"/>
    <property type="gene ID" value="Hba_09085"/>
</dbReference>
<keyword evidence="1" id="KW-1185">Reference proteome</keyword>
<proteinExistence type="predicted"/>